<protein>
    <submittedName>
        <fullName evidence="2">DUF2523 domain-containing protein</fullName>
    </submittedName>
</protein>
<comment type="caution">
    <text evidence="2">The sequence shown here is derived from an EMBL/GenBank/DDBJ whole genome shotgun (WGS) entry which is preliminary data.</text>
</comment>
<name>A0AA42MST0_ACIJO</name>
<feature type="transmembrane region" description="Helical" evidence="1">
    <location>
        <begin position="61"/>
        <end position="81"/>
    </location>
</feature>
<reference evidence="2" key="1">
    <citation type="submission" date="2022-09" db="EMBL/GenBank/DDBJ databases">
        <title>Intensive care unit water sources are persistently colonized with multi-drug resistant bacteria and are the site of extensive horizontal gene transfer of antibiotic resistance genes.</title>
        <authorList>
            <person name="Diorio-Toth L."/>
        </authorList>
    </citation>
    <scope>NUCLEOTIDE SEQUENCE</scope>
    <source>
        <strain evidence="2">GD03920</strain>
    </source>
</reference>
<dbReference type="RefSeq" id="WP_279670028.1">
    <property type="nucleotide sequence ID" value="NZ_JAOCBE010000001.1"/>
</dbReference>
<evidence type="ECO:0000313" key="2">
    <source>
        <dbReference type="EMBL" id="MDH0969135.1"/>
    </source>
</evidence>
<dbReference type="AlphaFoldDB" id="A0AA42MST0"/>
<keyword evidence="1" id="KW-1133">Transmembrane helix</keyword>
<dbReference type="Proteomes" id="UP001159915">
    <property type="component" value="Unassembled WGS sequence"/>
</dbReference>
<dbReference type="EMBL" id="JAOCBE010000001">
    <property type="protein sequence ID" value="MDH0969135.1"/>
    <property type="molecule type" value="Genomic_DNA"/>
</dbReference>
<organism evidence="2 3">
    <name type="scientific">Acinetobacter johnsonii</name>
    <dbReference type="NCBI Taxonomy" id="40214"/>
    <lineage>
        <taxon>Bacteria</taxon>
        <taxon>Pseudomonadati</taxon>
        <taxon>Pseudomonadota</taxon>
        <taxon>Gammaproteobacteria</taxon>
        <taxon>Moraxellales</taxon>
        <taxon>Moraxellaceae</taxon>
        <taxon>Acinetobacter</taxon>
    </lineage>
</organism>
<proteinExistence type="predicted"/>
<dbReference type="InterPro" id="IPR019670">
    <property type="entry name" value="DUF2523"/>
</dbReference>
<sequence>MPALALLLTTLISSLLARILLGAGLTIVTYSWIEDVLDDLIRQAERSMNQLPEFALSMAKLWQLDVCFSMLLSTVQVLIFVKVAKIFIGKTP</sequence>
<evidence type="ECO:0000256" key="1">
    <source>
        <dbReference type="SAM" id="Phobius"/>
    </source>
</evidence>
<keyword evidence="1" id="KW-0472">Membrane</keyword>
<keyword evidence="1" id="KW-0812">Transmembrane</keyword>
<evidence type="ECO:0000313" key="3">
    <source>
        <dbReference type="Proteomes" id="UP001159915"/>
    </source>
</evidence>
<dbReference type="Pfam" id="PF10734">
    <property type="entry name" value="DUF2523"/>
    <property type="match status" value="1"/>
</dbReference>
<accession>A0AA42MST0</accession>
<gene>
    <name evidence="2" type="ORF">N5C10_07615</name>
</gene>